<proteinExistence type="predicted"/>
<dbReference type="EMBL" id="FOVI01000004">
    <property type="protein sequence ID" value="SFN36242.1"/>
    <property type="molecule type" value="Genomic_DNA"/>
</dbReference>
<feature type="transmembrane region" description="Helical" evidence="1">
    <location>
        <begin position="99"/>
        <end position="120"/>
    </location>
</feature>
<sequence length="322" mass="37104">MREIAFIKQNKEKWLNIEQQLTVKNKISADDWSQMYVQLTNDLSFSQTYFPKSDLTVYLNNLASTVHQKVYTNYKYEKNVLSTFFFYDVPLIAYKYRKVLYFSLILFIVFVAIGAVSAAYDERFVRLILGDAYVNKTLDNIANGDAMAVYKGGSNWGSAFGITLNNLYVGMRCYIYGVFLGLGTLYIMFQNAIMLGSFQYFFYEKGVFNESIRGIWLHGSMEIMAIVIEVCAGFILGASILFPGTYTRMQSLKIGFKNSFKLFISTMPFTIFAGLIEGYITRYAKEMPNILNYLIIISTLGLITFYYFIYPYLVHKKTLKNS</sequence>
<dbReference type="STRING" id="913024.SAMN05421741_104128"/>
<keyword evidence="1" id="KW-1133">Transmembrane helix</keyword>
<name>A0A1I4YE17_9FLAO</name>
<gene>
    <name evidence="2" type="ORF">SAMN05421741_104128</name>
</gene>
<organism evidence="2 3">
    <name type="scientific">Paenimyroides ummariense</name>
    <dbReference type="NCBI Taxonomy" id="913024"/>
    <lineage>
        <taxon>Bacteria</taxon>
        <taxon>Pseudomonadati</taxon>
        <taxon>Bacteroidota</taxon>
        <taxon>Flavobacteriia</taxon>
        <taxon>Flavobacteriales</taxon>
        <taxon>Flavobacteriaceae</taxon>
        <taxon>Paenimyroides</taxon>
    </lineage>
</organism>
<reference evidence="3" key="1">
    <citation type="submission" date="2016-10" db="EMBL/GenBank/DDBJ databases">
        <authorList>
            <person name="Varghese N."/>
            <person name="Submissions S."/>
        </authorList>
    </citation>
    <scope>NUCLEOTIDE SEQUENCE [LARGE SCALE GENOMIC DNA]</scope>
    <source>
        <strain evidence="3">DS-12</strain>
    </source>
</reference>
<keyword evidence="3" id="KW-1185">Reference proteome</keyword>
<feature type="transmembrane region" description="Helical" evidence="1">
    <location>
        <begin position="293"/>
        <end position="313"/>
    </location>
</feature>
<evidence type="ECO:0000313" key="3">
    <source>
        <dbReference type="Proteomes" id="UP000199036"/>
    </source>
</evidence>
<dbReference type="Proteomes" id="UP000199036">
    <property type="component" value="Unassembled WGS sequence"/>
</dbReference>
<dbReference type="OrthoDB" id="9800053at2"/>
<accession>A0A1I4YE17</accession>
<feature type="transmembrane region" description="Helical" evidence="1">
    <location>
        <begin position="174"/>
        <end position="202"/>
    </location>
</feature>
<keyword evidence="1" id="KW-0472">Membrane</keyword>
<feature type="transmembrane region" description="Helical" evidence="1">
    <location>
        <begin position="223"/>
        <end position="242"/>
    </location>
</feature>
<dbReference type="InterPro" id="IPR002798">
    <property type="entry name" value="SpoIIM-like"/>
</dbReference>
<dbReference type="PANTHER" id="PTHR35337:SF1">
    <property type="entry name" value="SLR1478 PROTEIN"/>
    <property type="match status" value="1"/>
</dbReference>
<dbReference type="PANTHER" id="PTHR35337">
    <property type="entry name" value="SLR1478 PROTEIN"/>
    <property type="match status" value="1"/>
</dbReference>
<dbReference type="Pfam" id="PF01944">
    <property type="entry name" value="SpoIIM"/>
    <property type="match status" value="1"/>
</dbReference>
<dbReference type="AlphaFoldDB" id="A0A1I4YE17"/>
<keyword evidence="1" id="KW-0812">Transmembrane</keyword>
<evidence type="ECO:0000256" key="1">
    <source>
        <dbReference type="SAM" id="Phobius"/>
    </source>
</evidence>
<dbReference type="RefSeq" id="WP_091519884.1">
    <property type="nucleotide sequence ID" value="NZ_FOVI01000004.1"/>
</dbReference>
<evidence type="ECO:0000313" key="2">
    <source>
        <dbReference type="EMBL" id="SFN36242.1"/>
    </source>
</evidence>
<protein>
    <submittedName>
        <fullName evidence="2">Uncharacterized membrane protein SpoIIM, required for sporulation</fullName>
    </submittedName>
</protein>
<feature type="transmembrane region" description="Helical" evidence="1">
    <location>
        <begin position="262"/>
        <end position="281"/>
    </location>
</feature>